<name>A0AAV4J3T6_9GAST</name>
<reference evidence="2 3" key="1">
    <citation type="journal article" date="2021" name="Elife">
        <title>Chloroplast acquisition without the gene transfer in kleptoplastic sea slugs, Plakobranchus ocellatus.</title>
        <authorList>
            <person name="Maeda T."/>
            <person name="Takahashi S."/>
            <person name="Yoshida T."/>
            <person name="Shimamura S."/>
            <person name="Takaki Y."/>
            <person name="Nagai Y."/>
            <person name="Toyoda A."/>
            <person name="Suzuki Y."/>
            <person name="Arimoto A."/>
            <person name="Ishii H."/>
            <person name="Satoh N."/>
            <person name="Nishiyama T."/>
            <person name="Hasebe M."/>
            <person name="Maruyama T."/>
            <person name="Minagawa J."/>
            <person name="Obokata J."/>
            <person name="Shigenobu S."/>
        </authorList>
    </citation>
    <scope>NUCLEOTIDE SEQUENCE [LARGE SCALE GENOMIC DNA]</scope>
</reference>
<organism evidence="2 3">
    <name type="scientific">Elysia marginata</name>
    <dbReference type="NCBI Taxonomy" id="1093978"/>
    <lineage>
        <taxon>Eukaryota</taxon>
        <taxon>Metazoa</taxon>
        <taxon>Spiralia</taxon>
        <taxon>Lophotrochozoa</taxon>
        <taxon>Mollusca</taxon>
        <taxon>Gastropoda</taxon>
        <taxon>Heterobranchia</taxon>
        <taxon>Euthyneura</taxon>
        <taxon>Panpulmonata</taxon>
        <taxon>Sacoglossa</taxon>
        <taxon>Placobranchoidea</taxon>
        <taxon>Plakobranchidae</taxon>
        <taxon>Elysia</taxon>
    </lineage>
</organism>
<dbReference type="EMBL" id="BMAT01002883">
    <property type="protein sequence ID" value="GFS16117.1"/>
    <property type="molecule type" value="Genomic_DNA"/>
</dbReference>
<feature type="compositionally biased region" description="Basic and acidic residues" evidence="1">
    <location>
        <begin position="8"/>
        <end position="28"/>
    </location>
</feature>
<feature type="compositionally biased region" description="Polar residues" evidence="1">
    <location>
        <begin position="187"/>
        <end position="205"/>
    </location>
</feature>
<feature type="region of interest" description="Disordered" evidence="1">
    <location>
        <begin position="405"/>
        <end position="445"/>
    </location>
</feature>
<feature type="compositionally biased region" description="Basic and acidic residues" evidence="1">
    <location>
        <begin position="545"/>
        <end position="556"/>
    </location>
</feature>
<evidence type="ECO:0000256" key="1">
    <source>
        <dbReference type="SAM" id="MobiDB-lite"/>
    </source>
</evidence>
<feature type="region of interest" description="Disordered" evidence="1">
    <location>
        <begin position="608"/>
        <end position="669"/>
    </location>
</feature>
<sequence length="903" mass="99605">MSLPRPPRAKDLARKKANGEISDSEKEGTQSSLEGAETIGTDGADDGMTGSLQYEAVGGAESCTRGGAQGIPNGAGATNNDMGRAKRNNADESSCQAMLPKNDSVVVAHSVAENEDKGNIKNGATSNLNDGFRIAIKDEADLVETDSSQSSSGCKSERNVMSTSESEENFEAEIGAKFRPAKPASARSGNDSSKNIAKSFQTGNERFTRFGAAIKSFDVEESNKRNKRGGEGEFRADNETKDLTKAMSENMKTKGKHQVDNKTARVPSSRTIHCTAEDSETSRTDTQYIGKEMPTNFTHHNILEDKEFSNDTAFEDGELQMYNEEGTGVDSRENDMMSPTFLKTSSDRDHEKNSSFYKEQEDLVISCPNPEDESIFYYCPPENFFPAKVMFQVGGDEDEDWQYRRDHNDGISTPSRPQDMFLRRGSDVSSAGSMDRGKTGYNGSLSASNIGSSTKVLGRKRVSIELPRGIFIDQNKVRQQEAVTKPRKRVSIEEPQAITFGEMARPGSHSNLYNSWGMNAAGNTSADYIANNGILKHSASAPRQYSRESQDNKDVSDGLGKVRRRSQLTLSPDIPVDVPLKHRQMENEARNKNNLEFIKRRVSLQEEKKLPKSPSVELSFGDGRESDLTTSTSLNLSSPGYFTHTANDRSPKSALAKNEDTHPHVARSPAKELVNTRHSRVVIEREVDEAEIVDYLGNIHPERRRYGFPPSPRGHLHGPASSPSQASGRSVERDVNGPGNVIYDNRAFDNYDDDDNVFVRNGVICDEDHTMQPYIPIRRQKISFQDGAQAAQIWTVKGHDNQAYQAFPERVEPPRKPLLKTLSLDSFASGSASTVELTDQRFSPCRIRKDSLAIFNSKLTGSGRGRLRRLSQVSLEQIQQAAKKNLSQPSASSSSPFLSSPSR</sequence>
<feature type="compositionally biased region" description="Low complexity" evidence="1">
    <location>
        <begin position="887"/>
        <end position="903"/>
    </location>
</feature>
<feature type="compositionally biased region" description="Low complexity" evidence="1">
    <location>
        <begin position="628"/>
        <end position="638"/>
    </location>
</feature>
<feature type="region of interest" description="Disordered" evidence="1">
    <location>
        <begin position="539"/>
        <end position="574"/>
    </location>
</feature>
<feature type="compositionally biased region" description="Polar residues" evidence="1">
    <location>
        <begin position="145"/>
        <end position="164"/>
    </location>
</feature>
<feature type="region of interest" description="Disordered" evidence="1">
    <location>
        <begin position="881"/>
        <end position="903"/>
    </location>
</feature>
<evidence type="ECO:0000313" key="2">
    <source>
        <dbReference type="EMBL" id="GFS16117.1"/>
    </source>
</evidence>
<dbReference type="AlphaFoldDB" id="A0AAV4J3T6"/>
<evidence type="ECO:0000313" key="3">
    <source>
        <dbReference type="Proteomes" id="UP000762676"/>
    </source>
</evidence>
<feature type="region of interest" description="Disordered" evidence="1">
    <location>
        <begin position="142"/>
        <end position="268"/>
    </location>
</feature>
<dbReference type="Proteomes" id="UP000762676">
    <property type="component" value="Unassembled WGS sequence"/>
</dbReference>
<keyword evidence="3" id="KW-1185">Reference proteome</keyword>
<accession>A0AAV4J3T6</accession>
<feature type="compositionally biased region" description="Basic and acidic residues" evidence="1">
    <location>
        <begin position="217"/>
        <end position="244"/>
    </location>
</feature>
<feature type="compositionally biased region" description="Basic and acidic residues" evidence="1">
    <location>
        <begin position="646"/>
        <end position="663"/>
    </location>
</feature>
<feature type="region of interest" description="Disordered" evidence="1">
    <location>
        <begin position="701"/>
        <end position="739"/>
    </location>
</feature>
<comment type="caution">
    <text evidence="2">The sequence shown here is derived from an EMBL/GenBank/DDBJ whole genome shotgun (WGS) entry which is preliminary data.</text>
</comment>
<protein>
    <submittedName>
        <fullName evidence="2">Uncharacterized protein</fullName>
    </submittedName>
</protein>
<feature type="region of interest" description="Disordered" evidence="1">
    <location>
        <begin position="1"/>
        <end position="95"/>
    </location>
</feature>
<proteinExistence type="predicted"/>
<gene>
    <name evidence="2" type="ORF">ElyMa_001464800</name>
</gene>